<sequence>MKLTYYILFFAFTLFSCSKTEVISSPTDDEVSNSSKPNILLVIADDMGLDATPGYDVGSIKPNMPNLESMISEGIRFTNTWSYSVCTPTRASILTGKYGFRTQVIKVDDELSTTETSIQKYLDNNNSGYNHAVIGKWHLSKSVNHANDMGVGYYAGVLSGGVKSYSDWNLTQNGQTSNSNEYTTTKFTDLAIDWIDNQTEPWFLWLAYNAPHTPFHLPPNNLHSQGNLPTDEASISANPTPYYMAMLEAMDTEMGRLLNSLSEEERNNTIIIFIGDNGTPNQVVQSYPSMRAKGSIYQGGVNVPMIISGKNVERVGATEDALINTTDLFSTIADIAGTNTTEMNDSKSFKPMLSASNENIRDYIYAEVGHNNGTSDYAIRDNIYKYIKFSDNSEALYNLVNTPLENVNLLNASQLPLSTEESQAKENLETEVSRIKNL</sequence>
<comment type="similarity">
    <text evidence="1">Belongs to the sulfatase family.</text>
</comment>
<evidence type="ECO:0000313" key="6">
    <source>
        <dbReference type="EMBL" id="MCL6294388.1"/>
    </source>
</evidence>
<proteinExistence type="inferred from homology"/>
<dbReference type="Proteomes" id="UP001165381">
    <property type="component" value="Unassembled WGS sequence"/>
</dbReference>
<dbReference type="SUPFAM" id="SSF53649">
    <property type="entry name" value="Alkaline phosphatase-like"/>
    <property type="match status" value="1"/>
</dbReference>
<dbReference type="InterPro" id="IPR017850">
    <property type="entry name" value="Alkaline_phosphatase_core_sf"/>
</dbReference>
<evidence type="ECO:0000256" key="2">
    <source>
        <dbReference type="ARBA" id="ARBA00022723"/>
    </source>
</evidence>
<feature type="domain" description="Sulfatase N-terminal" evidence="5">
    <location>
        <begin position="37"/>
        <end position="337"/>
    </location>
</feature>
<keyword evidence="3" id="KW-0378">Hydrolase</keyword>
<dbReference type="InterPro" id="IPR000917">
    <property type="entry name" value="Sulfatase_N"/>
</dbReference>
<evidence type="ECO:0000256" key="3">
    <source>
        <dbReference type="ARBA" id="ARBA00022801"/>
    </source>
</evidence>
<dbReference type="PANTHER" id="PTHR42693">
    <property type="entry name" value="ARYLSULFATASE FAMILY MEMBER"/>
    <property type="match status" value="1"/>
</dbReference>
<dbReference type="Gene3D" id="3.40.720.10">
    <property type="entry name" value="Alkaline Phosphatase, subunit A"/>
    <property type="match status" value="1"/>
</dbReference>
<dbReference type="InterPro" id="IPR050738">
    <property type="entry name" value="Sulfatase"/>
</dbReference>
<organism evidence="6 7">
    <name type="scientific">Jejuia spongiicola</name>
    <dbReference type="NCBI Taxonomy" id="2942207"/>
    <lineage>
        <taxon>Bacteria</taxon>
        <taxon>Pseudomonadati</taxon>
        <taxon>Bacteroidota</taxon>
        <taxon>Flavobacteriia</taxon>
        <taxon>Flavobacteriales</taxon>
        <taxon>Flavobacteriaceae</taxon>
        <taxon>Jejuia</taxon>
    </lineage>
</organism>
<reference evidence="6" key="1">
    <citation type="submission" date="2022-05" db="EMBL/GenBank/DDBJ databases">
        <authorList>
            <person name="Park J.-S."/>
        </authorList>
    </citation>
    <scope>NUCLEOTIDE SEQUENCE</scope>
    <source>
        <strain evidence="6">2012CJ34-3</strain>
    </source>
</reference>
<dbReference type="RefSeq" id="WP_249972292.1">
    <property type="nucleotide sequence ID" value="NZ_JAMFLZ010000002.1"/>
</dbReference>
<evidence type="ECO:0000256" key="4">
    <source>
        <dbReference type="ARBA" id="ARBA00022837"/>
    </source>
</evidence>
<dbReference type="PROSITE" id="PS51257">
    <property type="entry name" value="PROKAR_LIPOPROTEIN"/>
    <property type="match status" value="1"/>
</dbReference>
<dbReference type="Pfam" id="PF00884">
    <property type="entry name" value="Sulfatase"/>
    <property type="match status" value="1"/>
</dbReference>
<gene>
    <name evidence="6" type="ORF">M3P09_05245</name>
</gene>
<evidence type="ECO:0000313" key="7">
    <source>
        <dbReference type="Proteomes" id="UP001165381"/>
    </source>
</evidence>
<keyword evidence="7" id="KW-1185">Reference proteome</keyword>
<comment type="caution">
    <text evidence="6">The sequence shown here is derived from an EMBL/GenBank/DDBJ whole genome shotgun (WGS) entry which is preliminary data.</text>
</comment>
<keyword evidence="2" id="KW-0479">Metal-binding</keyword>
<evidence type="ECO:0000256" key="1">
    <source>
        <dbReference type="ARBA" id="ARBA00008779"/>
    </source>
</evidence>
<name>A0ABT0QBQ2_9FLAO</name>
<dbReference type="PROSITE" id="PS00523">
    <property type="entry name" value="SULFATASE_1"/>
    <property type="match status" value="1"/>
</dbReference>
<dbReference type="InterPro" id="IPR024607">
    <property type="entry name" value="Sulfatase_CS"/>
</dbReference>
<dbReference type="EMBL" id="JAMFLZ010000002">
    <property type="protein sequence ID" value="MCL6294388.1"/>
    <property type="molecule type" value="Genomic_DNA"/>
</dbReference>
<dbReference type="PANTHER" id="PTHR42693:SF33">
    <property type="entry name" value="ARYLSULFATASE"/>
    <property type="match status" value="1"/>
</dbReference>
<protein>
    <submittedName>
        <fullName evidence="6">Sulfatase-like hydrolase/transferase</fullName>
    </submittedName>
</protein>
<accession>A0ABT0QBQ2</accession>
<evidence type="ECO:0000259" key="5">
    <source>
        <dbReference type="Pfam" id="PF00884"/>
    </source>
</evidence>
<keyword evidence="4" id="KW-0106">Calcium</keyword>